<feature type="compositionally biased region" description="Acidic residues" evidence="1">
    <location>
        <begin position="770"/>
        <end position="781"/>
    </location>
</feature>
<feature type="region of interest" description="Disordered" evidence="1">
    <location>
        <begin position="1"/>
        <end position="29"/>
    </location>
</feature>
<name>A0A165QB31_EXIGL</name>
<evidence type="ECO:0000313" key="4">
    <source>
        <dbReference type="EMBL" id="KZW03348.1"/>
    </source>
</evidence>
<evidence type="ECO:0000259" key="3">
    <source>
        <dbReference type="Pfam" id="PF23207"/>
    </source>
</evidence>
<dbReference type="InterPro" id="IPR039486">
    <property type="entry name" value="Mug56/Spo71_PH"/>
</dbReference>
<feature type="domain" description="Prospore membrane adapter protein SPO71 PH" evidence="3">
    <location>
        <begin position="363"/>
        <end position="518"/>
    </location>
</feature>
<feature type="region of interest" description="Disordered" evidence="1">
    <location>
        <begin position="965"/>
        <end position="987"/>
    </location>
</feature>
<feature type="region of interest" description="Disordered" evidence="1">
    <location>
        <begin position="168"/>
        <end position="244"/>
    </location>
</feature>
<evidence type="ECO:0000256" key="1">
    <source>
        <dbReference type="SAM" id="MobiDB-lite"/>
    </source>
</evidence>
<feature type="region of interest" description="Disordered" evidence="1">
    <location>
        <begin position="68"/>
        <end position="87"/>
    </location>
</feature>
<dbReference type="Pfam" id="PF15404">
    <property type="entry name" value="PH_4"/>
    <property type="match status" value="1"/>
</dbReference>
<dbReference type="EMBL" id="KV425884">
    <property type="protein sequence ID" value="KZW03348.1"/>
    <property type="molecule type" value="Genomic_DNA"/>
</dbReference>
<accession>A0A165QB31</accession>
<dbReference type="InterPro" id="IPR040345">
    <property type="entry name" value="Mug56/Spo71"/>
</dbReference>
<feature type="region of interest" description="Disordered" evidence="1">
    <location>
        <begin position="309"/>
        <end position="338"/>
    </location>
</feature>
<feature type="region of interest" description="Disordered" evidence="1">
    <location>
        <begin position="761"/>
        <end position="790"/>
    </location>
</feature>
<gene>
    <name evidence="4" type="ORF">EXIGLDRAFT_759213</name>
</gene>
<protein>
    <submittedName>
        <fullName evidence="4">Uncharacterized protein</fullName>
    </submittedName>
</protein>
<dbReference type="STRING" id="1314781.A0A165QB31"/>
<dbReference type="PANTHER" id="PTHR28076">
    <property type="entry name" value="SPORULATION-SPECIFIC PROTEIN 71"/>
    <property type="match status" value="1"/>
</dbReference>
<feature type="compositionally biased region" description="Low complexity" evidence="1">
    <location>
        <begin position="170"/>
        <end position="187"/>
    </location>
</feature>
<feature type="compositionally biased region" description="Polar residues" evidence="1">
    <location>
        <begin position="205"/>
        <end position="216"/>
    </location>
</feature>
<keyword evidence="5" id="KW-1185">Reference proteome</keyword>
<dbReference type="GO" id="GO:1902657">
    <property type="term" value="P:protein localization to prospore membrane"/>
    <property type="evidence" value="ECO:0007669"/>
    <property type="project" value="InterPro"/>
</dbReference>
<evidence type="ECO:0000313" key="5">
    <source>
        <dbReference type="Proteomes" id="UP000077266"/>
    </source>
</evidence>
<dbReference type="OrthoDB" id="5579281at2759"/>
<sequence length="1078" mass="120672">MSNDGVNLTGVAQTTVSPPHPRPSTVVGPVAAPEVKAMDDANGDHTRAFRRFFIGPMPETVAVPRKKGLWRSRSREREDDDDGAEDESLLDRLGADHIRDFFLRNGGRPEQWGEEQELSVRRELLRRWNATGWAGVRKKDQLSRNNWTGKTFEVGDFLGMNLMLDEAAESARPSMSRASSSRTTQSSRTEHTIRVEPPSLRTERSTTSASFVTANSVLPPPTIERLTPSPSPTDPSASHEGFASTSALPLVRTESPSSLLPTPNGANVEAAKSDGALHLRPAPLAPTRSALKRFVDGATPSTIRKSVQFFDGDPGPSRPANLPPVSPGEVLARDPHELEGTSEGAVAAQQAEMAEDAEHHGDIILRDRMLVRVAYTKVEGLVQFDESAARTQKDTEQEDWAEFMVVWRKLVSPRGTERKDRLELYEEYSTPGKEWIVGHKDLSFIVPLRDSHTHMSLFSATDMSFSLICTPRPVHMLTRRRALFASRSSGTNLFIFKSKSRSRATDWMWQLWRHLGGSLPQFVDIRAPALGTRVRMDVPNIDDPTEQPSVDDIIDICRDSFLSLPEWHFLLEDALKKGQKLALCWRSNLKIDWVWLPEDIDGNPRPWAVWYGLALRHPNTPGTLELRLAQHFSTKIVLKDRTLIEPPAVEGYAHLVRPNGTRSRTYLSSHDGNLYSLAFARASPPAAPAPPVIVDGAPRSAVSRESEVRRGAEQILQADSFLDMRSIVRVRRAETASVQAKHDIVASVSAQSNVNLMAQGDDAGAAQEVERDESDEEDAGGEEGLTGANTAAKTHIRLRRCFELSLRSGQVLRYEAHSRRDAVEWVTRLSELVVYWTQRHRIDARQEMELVQAVSGRPRYVLPRDRREDLPEVVPDPDDASPFLGAFWHWCVLDGCRSIIKSGRLYVKHGLKGQYTYANMALVSGHIAQYNIVPHKNEQHPRWHTVNLLDAYVCSGYMAMQALPRREIDDDGNPKPKRYQDGLEAGDSDEDTTFILWYHPLPSSTTGGDRDVVANKVADTTVPKLNAKRRILVFKARSKLERDAWCWAINCELERVVRANREREQRVREAGGLIDTAT</sequence>
<dbReference type="Pfam" id="PF23207">
    <property type="entry name" value="PH_SPO71"/>
    <property type="match status" value="1"/>
</dbReference>
<dbReference type="Proteomes" id="UP000077266">
    <property type="component" value="Unassembled WGS sequence"/>
</dbReference>
<feature type="compositionally biased region" description="Acidic residues" evidence="1">
    <location>
        <begin position="78"/>
        <end position="87"/>
    </location>
</feature>
<proteinExistence type="predicted"/>
<reference evidence="4 5" key="1">
    <citation type="journal article" date="2016" name="Mol. Biol. Evol.">
        <title>Comparative Genomics of Early-Diverging Mushroom-Forming Fungi Provides Insights into the Origins of Lignocellulose Decay Capabilities.</title>
        <authorList>
            <person name="Nagy L.G."/>
            <person name="Riley R."/>
            <person name="Tritt A."/>
            <person name="Adam C."/>
            <person name="Daum C."/>
            <person name="Floudas D."/>
            <person name="Sun H."/>
            <person name="Yadav J.S."/>
            <person name="Pangilinan J."/>
            <person name="Larsson K.H."/>
            <person name="Matsuura K."/>
            <person name="Barry K."/>
            <person name="Labutti K."/>
            <person name="Kuo R."/>
            <person name="Ohm R.A."/>
            <person name="Bhattacharya S.S."/>
            <person name="Shirouzu T."/>
            <person name="Yoshinaga Y."/>
            <person name="Martin F.M."/>
            <person name="Grigoriev I.V."/>
            <person name="Hibbett D.S."/>
        </authorList>
    </citation>
    <scope>NUCLEOTIDE SEQUENCE [LARGE SCALE GENOMIC DNA]</scope>
    <source>
        <strain evidence="4 5">HHB12029</strain>
    </source>
</reference>
<evidence type="ECO:0000259" key="2">
    <source>
        <dbReference type="Pfam" id="PF15404"/>
    </source>
</evidence>
<dbReference type="PANTHER" id="PTHR28076:SF1">
    <property type="entry name" value="PROSPORE MEMBRANE ADAPTER PROTEIN SPO71"/>
    <property type="match status" value="1"/>
</dbReference>
<feature type="compositionally biased region" description="Basic and acidic residues" evidence="1">
    <location>
        <begin position="965"/>
        <end position="981"/>
    </location>
</feature>
<dbReference type="InterPro" id="IPR057379">
    <property type="entry name" value="PH_SPO71"/>
</dbReference>
<dbReference type="InParanoid" id="A0A165QB31"/>
<organism evidence="4 5">
    <name type="scientific">Exidia glandulosa HHB12029</name>
    <dbReference type="NCBI Taxonomy" id="1314781"/>
    <lineage>
        <taxon>Eukaryota</taxon>
        <taxon>Fungi</taxon>
        <taxon>Dikarya</taxon>
        <taxon>Basidiomycota</taxon>
        <taxon>Agaricomycotina</taxon>
        <taxon>Agaricomycetes</taxon>
        <taxon>Auriculariales</taxon>
        <taxon>Exidiaceae</taxon>
        <taxon>Exidia</taxon>
    </lineage>
</organism>
<dbReference type="AlphaFoldDB" id="A0A165QB31"/>
<feature type="compositionally biased region" description="Polar residues" evidence="1">
    <location>
        <begin position="1"/>
        <end position="17"/>
    </location>
</feature>
<feature type="domain" description="Mug56/Spo71 PH" evidence="2">
    <location>
        <begin position="901"/>
        <end position="1053"/>
    </location>
</feature>